<feature type="domain" description="Transcriptional coactivator p15 (PC4) C-terminal" evidence="8">
    <location>
        <begin position="67"/>
        <end position="118"/>
    </location>
</feature>
<dbReference type="InterPro" id="IPR045125">
    <property type="entry name" value="Sub1/Tcp4-like"/>
</dbReference>
<dbReference type="AlphaFoldDB" id="A0A8S1FE27"/>
<dbReference type="GO" id="GO:0003677">
    <property type="term" value="F:DNA binding"/>
    <property type="evidence" value="ECO:0007669"/>
    <property type="project" value="UniProtKB-KW"/>
</dbReference>
<evidence type="ECO:0000259" key="8">
    <source>
        <dbReference type="Pfam" id="PF02229"/>
    </source>
</evidence>
<keyword evidence="4" id="KW-0238">DNA-binding</keyword>
<dbReference type="GO" id="GO:0060261">
    <property type="term" value="P:positive regulation of transcription initiation by RNA polymerase II"/>
    <property type="evidence" value="ECO:0007669"/>
    <property type="project" value="InterPro"/>
</dbReference>
<gene>
    <name evidence="9" type="ORF">CBOVIS_LOCUS11159</name>
</gene>
<dbReference type="Pfam" id="PF02229">
    <property type="entry name" value="PC4"/>
    <property type="match status" value="1"/>
</dbReference>
<dbReference type="InterPro" id="IPR003173">
    <property type="entry name" value="PC4_C"/>
</dbReference>
<dbReference type="OrthoDB" id="2505440at2759"/>
<feature type="compositionally biased region" description="Basic and acidic residues" evidence="7">
    <location>
        <begin position="35"/>
        <end position="61"/>
    </location>
</feature>
<keyword evidence="10" id="KW-1185">Reference proteome</keyword>
<comment type="caution">
    <text evidence="9">The sequence shown here is derived from an EMBL/GenBank/DDBJ whole genome shotgun (WGS) entry which is preliminary data.</text>
</comment>
<dbReference type="GO" id="GO:0005634">
    <property type="term" value="C:nucleus"/>
    <property type="evidence" value="ECO:0007669"/>
    <property type="project" value="UniProtKB-SubCell"/>
</dbReference>
<keyword evidence="3" id="KW-0805">Transcription regulation</keyword>
<evidence type="ECO:0000256" key="5">
    <source>
        <dbReference type="ARBA" id="ARBA00023163"/>
    </source>
</evidence>
<evidence type="ECO:0000256" key="6">
    <source>
        <dbReference type="ARBA" id="ARBA00023242"/>
    </source>
</evidence>
<accession>A0A8S1FE27</accession>
<comment type="subcellular location">
    <subcellularLocation>
        <location evidence="1">Nucleus</location>
    </subcellularLocation>
</comment>
<protein>
    <recommendedName>
        <fullName evidence="8">Transcriptional coactivator p15 (PC4) C-terminal domain-containing protein</fullName>
    </recommendedName>
</protein>
<dbReference type="GO" id="GO:0003713">
    <property type="term" value="F:transcription coactivator activity"/>
    <property type="evidence" value="ECO:0007669"/>
    <property type="project" value="InterPro"/>
</dbReference>
<proteinExistence type="inferred from homology"/>
<dbReference type="InterPro" id="IPR009044">
    <property type="entry name" value="ssDNA-bd_transcriptional_reg"/>
</dbReference>
<evidence type="ECO:0000313" key="10">
    <source>
        <dbReference type="Proteomes" id="UP000494206"/>
    </source>
</evidence>
<organism evidence="9 10">
    <name type="scientific">Caenorhabditis bovis</name>
    <dbReference type="NCBI Taxonomy" id="2654633"/>
    <lineage>
        <taxon>Eukaryota</taxon>
        <taxon>Metazoa</taxon>
        <taxon>Ecdysozoa</taxon>
        <taxon>Nematoda</taxon>
        <taxon>Chromadorea</taxon>
        <taxon>Rhabditida</taxon>
        <taxon>Rhabditina</taxon>
        <taxon>Rhabditomorpha</taxon>
        <taxon>Rhabditoidea</taxon>
        <taxon>Rhabditidae</taxon>
        <taxon>Peloderinae</taxon>
        <taxon>Caenorhabditis</taxon>
    </lineage>
</organism>
<reference evidence="9 10" key="1">
    <citation type="submission" date="2020-04" db="EMBL/GenBank/DDBJ databases">
        <authorList>
            <person name="Laetsch R D."/>
            <person name="Stevens L."/>
            <person name="Kumar S."/>
            <person name="Blaxter L. M."/>
        </authorList>
    </citation>
    <scope>NUCLEOTIDE SEQUENCE [LARGE SCALE GENOMIC DNA]</scope>
</reference>
<comment type="similarity">
    <text evidence="2">Belongs to the transcriptional coactivator PC4 family.</text>
</comment>
<dbReference type="SUPFAM" id="SSF54447">
    <property type="entry name" value="ssDNA-binding transcriptional regulator domain"/>
    <property type="match status" value="1"/>
</dbReference>
<evidence type="ECO:0000256" key="7">
    <source>
        <dbReference type="SAM" id="MobiDB-lite"/>
    </source>
</evidence>
<name>A0A8S1FE27_9PELO</name>
<evidence type="ECO:0000256" key="3">
    <source>
        <dbReference type="ARBA" id="ARBA00023015"/>
    </source>
</evidence>
<evidence type="ECO:0000256" key="1">
    <source>
        <dbReference type="ARBA" id="ARBA00004123"/>
    </source>
</evidence>
<evidence type="ECO:0000256" key="4">
    <source>
        <dbReference type="ARBA" id="ARBA00023125"/>
    </source>
</evidence>
<dbReference type="PANTHER" id="PTHR13215">
    <property type="entry name" value="RNA POLYMERASE II TRANSCRIPTIONAL COACTIVATOR"/>
    <property type="match status" value="1"/>
</dbReference>
<evidence type="ECO:0000313" key="9">
    <source>
        <dbReference type="EMBL" id="CAB3409514.1"/>
    </source>
</evidence>
<evidence type="ECO:0000256" key="2">
    <source>
        <dbReference type="ARBA" id="ARBA00009001"/>
    </source>
</evidence>
<dbReference type="EMBL" id="CADEPM010000008">
    <property type="protein sequence ID" value="CAB3409514.1"/>
    <property type="molecule type" value="Genomic_DNA"/>
</dbReference>
<sequence>MSSSDYSSDDEQPKKKVEEKKKGKKRGASEDVEEKPEKNEAKKTKNDDKDKPEIGKIKDDAGNDMFEFGNLRYASVSNFKGKQYLNIREYYMDKNTGKMMPSKKGISLTKPQWNALKDLIPILDKKF</sequence>
<dbReference type="Gene3D" id="2.30.31.10">
    <property type="entry name" value="Transcriptional Coactivator Pc4, Chain A"/>
    <property type="match status" value="1"/>
</dbReference>
<keyword evidence="6" id="KW-0539">Nucleus</keyword>
<dbReference type="Proteomes" id="UP000494206">
    <property type="component" value="Unassembled WGS sequence"/>
</dbReference>
<feature type="region of interest" description="Disordered" evidence="7">
    <location>
        <begin position="1"/>
        <end position="62"/>
    </location>
</feature>
<feature type="compositionally biased region" description="Basic and acidic residues" evidence="7">
    <location>
        <begin position="11"/>
        <end position="21"/>
    </location>
</feature>
<keyword evidence="5" id="KW-0804">Transcription</keyword>